<dbReference type="AlphaFoldDB" id="Q9HKF3"/>
<dbReference type="SUPFAM" id="SSF63829">
    <property type="entry name" value="Calcium-dependent phosphotriesterase"/>
    <property type="match status" value="1"/>
</dbReference>
<dbReference type="InParanoid" id="Q9HKF3"/>
<proteinExistence type="inferred from homology"/>
<name>Q9HKF3_THEAC</name>
<dbReference type="Proteomes" id="UP000001024">
    <property type="component" value="Chromosome"/>
</dbReference>
<dbReference type="EnsemblBacteria" id="CAC11786">
    <property type="protein sequence ID" value="CAC11786"/>
    <property type="gene ID" value="CAC11786"/>
</dbReference>
<feature type="binding site" evidence="3">
    <location>
        <position position="99"/>
    </location>
    <ligand>
        <name>substrate</name>
    </ligand>
</feature>
<dbReference type="Pfam" id="PF08450">
    <property type="entry name" value="SGL"/>
    <property type="match status" value="1"/>
</dbReference>
<dbReference type="InterPro" id="IPR011042">
    <property type="entry name" value="6-blade_b-propeller_TolB-like"/>
</dbReference>
<dbReference type="PRINTS" id="PR01790">
    <property type="entry name" value="SMP30FAMILY"/>
</dbReference>
<feature type="binding site" evidence="3">
    <location>
        <position position="193"/>
    </location>
    <ligand>
        <name>a divalent metal cation</name>
        <dbReference type="ChEBI" id="CHEBI:60240"/>
    </ligand>
</feature>
<evidence type="ECO:0000256" key="1">
    <source>
        <dbReference type="ARBA" id="ARBA00008853"/>
    </source>
</evidence>
<evidence type="ECO:0000313" key="6">
    <source>
        <dbReference type="Proteomes" id="UP000001024"/>
    </source>
</evidence>
<evidence type="ECO:0000313" key="5">
    <source>
        <dbReference type="EMBL" id="CAC11786.1"/>
    </source>
</evidence>
<reference evidence="5 6" key="1">
    <citation type="journal article" date="2000" name="Nature">
        <title>The genome sequence of the thermoacidophilic scavenger Thermoplasma acidophilum.</title>
        <authorList>
            <person name="Ruepp A."/>
            <person name="Graml W."/>
            <person name="Santos-Martinez M.L."/>
            <person name="Koretke K.K."/>
            <person name="Volker C."/>
            <person name="Mewes H.W."/>
            <person name="Frishman D."/>
            <person name="Stocker S."/>
            <person name="Lupas A.N."/>
            <person name="Baumeister W."/>
        </authorList>
    </citation>
    <scope>NUCLEOTIDE SEQUENCE [LARGE SCALE GENOMIC DNA]</scope>
    <source>
        <strain evidence="6">ATCC 25905 / DSM 1728 / JCM 9062 / NBRC 15155 / AMRC-C165</strain>
    </source>
</reference>
<evidence type="ECO:0000256" key="2">
    <source>
        <dbReference type="PIRSR" id="PIRSR605511-1"/>
    </source>
</evidence>
<feature type="binding site" evidence="3">
    <location>
        <position position="97"/>
    </location>
    <ligand>
        <name>substrate</name>
    </ligand>
</feature>
<evidence type="ECO:0000256" key="3">
    <source>
        <dbReference type="PIRSR" id="PIRSR605511-2"/>
    </source>
</evidence>
<dbReference type="KEGG" id="tac:Ta0648"/>
<sequence length="282" mass="31797">MEPEILFRKIDDLGEGPTYDERRKRVYWVDIRGKKFHYLSLENSEMKTFQSIGMISSIVPTDRDLMAATVDHGLYLIDDAGKHTLLTEVEKDQKSTRFNDGKADPFGNYVAGTMDLEEKRPIGSLYVLTGKTIRRILENLTISNGIAWNTKKKVFYHIDTPKRRVDAYSYDGKMNIERLGTAVDFRNEVGNPDGMTIDADGNLWVAHWGGNRITIHDPERQKKIDEIIFPAQNITSCVFAGNGLRDLYVSSASNGNPDDMGGSLFVVHTDYAGSKTFTFSVP</sequence>
<keyword evidence="3" id="KW-0479">Metal-binding</keyword>
<dbReference type="GO" id="GO:0005509">
    <property type="term" value="F:calcium ion binding"/>
    <property type="evidence" value="ECO:0007669"/>
    <property type="project" value="TreeGrafter"/>
</dbReference>
<comment type="similarity">
    <text evidence="1">Belongs to the SMP-30/CGR1 family.</text>
</comment>
<evidence type="ECO:0000259" key="4">
    <source>
        <dbReference type="Pfam" id="PF08450"/>
    </source>
</evidence>
<protein>
    <recommendedName>
        <fullName evidence="4">SMP-30/Gluconolactonase/LRE-like region domain-containing protein</fullName>
    </recommendedName>
</protein>
<dbReference type="Gene3D" id="2.120.10.30">
    <property type="entry name" value="TolB, C-terminal domain"/>
    <property type="match status" value="1"/>
</dbReference>
<dbReference type="InterPro" id="IPR005511">
    <property type="entry name" value="SMP-30"/>
</dbReference>
<dbReference type="eggNOG" id="arCOG05370">
    <property type="taxonomic scope" value="Archaea"/>
</dbReference>
<feature type="binding site" evidence="3">
    <location>
        <position position="144"/>
    </location>
    <ligand>
        <name>a divalent metal cation</name>
        <dbReference type="ChEBI" id="CHEBI:60240"/>
    </ligand>
</feature>
<dbReference type="PANTHER" id="PTHR10907:SF47">
    <property type="entry name" value="REGUCALCIN"/>
    <property type="match status" value="1"/>
</dbReference>
<comment type="cofactor">
    <cofactor evidence="3">
        <name>Zn(2+)</name>
        <dbReference type="ChEBI" id="CHEBI:29105"/>
    </cofactor>
    <text evidence="3">Binds 1 divalent metal cation per subunit.</text>
</comment>
<dbReference type="RefSeq" id="WP_010901070.1">
    <property type="nucleotide sequence ID" value="NC_002578.1"/>
</dbReference>
<dbReference type="PaxDb" id="273075-Ta0648"/>
<dbReference type="GO" id="GO:0019853">
    <property type="term" value="P:L-ascorbic acid biosynthetic process"/>
    <property type="evidence" value="ECO:0007669"/>
    <property type="project" value="TreeGrafter"/>
</dbReference>
<dbReference type="FunCoup" id="Q9HKF3">
    <property type="interactions" value="48"/>
</dbReference>
<organism evidence="5 6">
    <name type="scientific">Thermoplasma acidophilum (strain ATCC 25905 / DSM 1728 / JCM 9062 / NBRC 15155 / AMRC-C165)</name>
    <dbReference type="NCBI Taxonomy" id="273075"/>
    <lineage>
        <taxon>Archaea</taxon>
        <taxon>Methanobacteriati</taxon>
        <taxon>Thermoplasmatota</taxon>
        <taxon>Thermoplasmata</taxon>
        <taxon>Thermoplasmatales</taxon>
        <taxon>Thermoplasmataceae</taxon>
        <taxon>Thermoplasma</taxon>
    </lineage>
</organism>
<keyword evidence="6" id="KW-1185">Reference proteome</keyword>
<feature type="binding site" evidence="3">
    <location>
        <position position="15"/>
    </location>
    <ligand>
        <name>a divalent metal cation</name>
        <dbReference type="ChEBI" id="CHEBI:60240"/>
    </ligand>
</feature>
<feature type="binding site" evidence="3">
    <location>
        <position position="117"/>
    </location>
    <ligand>
        <name>substrate</name>
    </ligand>
</feature>
<dbReference type="OrthoDB" id="341532at2157"/>
<dbReference type="InterPro" id="IPR013658">
    <property type="entry name" value="SGL"/>
</dbReference>
<gene>
    <name evidence="5" type="ordered locus">Ta0648</name>
</gene>
<dbReference type="STRING" id="273075.gene:9571868"/>
<dbReference type="PANTHER" id="PTHR10907">
    <property type="entry name" value="REGUCALCIN"/>
    <property type="match status" value="1"/>
</dbReference>
<dbReference type="EMBL" id="AL445065">
    <property type="protein sequence ID" value="CAC11786.1"/>
    <property type="molecule type" value="Genomic_DNA"/>
</dbReference>
<keyword evidence="3" id="KW-0862">Zinc</keyword>
<feature type="domain" description="SMP-30/Gluconolactonase/LRE-like region" evidence="4">
    <location>
        <begin position="13"/>
        <end position="252"/>
    </location>
</feature>
<dbReference type="GO" id="GO:0004341">
    <property type="term" value="F:gluconolactonase activity"/>
    <property type="evidence" value="ECO:0007669"/>
    <property type="project" value="TreeGrafter"/>
</dbReference>
<accession>Q9HKF3</accession>
<dbReference type="HOGENOM" id="CLU_036110_3_2_2"/>
<feature type="active site" description="Proton donor/acceptor" evidence="2">
    <location>
        <position position="193"/>
    </location>
</feature>